<evidence type="ECO:0000256" key="6">
    <source>
        <dbReference type="ARBA" id="ARBA00022989"/>
    </source>
</evidence>
<dbReference type="Gene3D" id="1.20.1250.20">
    <property type="entry name" value="MFS general substrate transporter like domains"/>
    <property type="match status" value="1"/>
</dbReference>
<dbReference type="GO" id="GO:0005886">
    <property type="term" value="C:plasma membrane"/>
    <property type="evidence" value="ECO:0007669"/>
    <property type="project" value="UniProtKB-SubCell"/>
</dbReference>
<dbReference type="PROSITE" id="PS00217">
    <property type="entry name" value="SUGAR_TRANSPORT_2"/>
    <property type="match status" value="1"/>
</dbReference>
<dbReference type="InterPro" id="IPR005829">
    <property type="entry name" value="Sugar_transporter_CS"/>
</dbReference>
<feature type="transmembrane region" description="Helical" evidence="8">
    <location>
        <begin position="323"/>
        <end position="348"/>
    </location>
</feature>
<accession>A0A9P0JAU1</accession>
<evidence type="ECO:0000256" key="8">
    <source>
        <dbReference type="SAM" id="Phobius"/>
    </source>
</evidence>
<feature type="transmembrane region" description="Helical" evidence="8">
    <location>
        <begin position="222"/>
        <end position="243"/>
    </location>
</feature>
<feature type="transmembrane region" description="Helical" evidence="8">
    <location>
        <begin position="360"/>
        <end position="380"/>
    </location>
</feature>
<feature type="transmembrane region" description="Helical" evidence="8">
    <location>
        <begin position="289"/>
        <end position="311"/>
    </location>
</feature>
<keyword evidence="5 8" id="KW-0812">Transmembrane</keyword>
<keyword evidence="7 8" id="KW-0472">Membrane</keyword>
<evidence type="ECO:0000313" key="10">
    <source>
        <dbReference type="EMBL" id="CAH1733519.1"/>
    </source>
</evidence>
<evidence type="ECO:0000256" key="1">
    <source>
        <dbReference type="ARBA" id="ARBA00004651"/>
    </source>
</evidence>
<keyword evidence="11" id="KW-1185">Reference proteome</keyword>
<protein>
    <recommendedName>
        <fullName evidence="9">Major facilitator superfamily (MFS) profile domain-containing protein</fullName>
    </recommendedName>
</protein>
<evidence type="ECO:0000256" key="7">
    <source>
        <dbReference type="ARBA" id="ARBA00023136"/>
    </source>
</evidence>
<dbReference type="FunFam" id="1.20.1250.20:FF:000218">
    <property type="entry name" value="facilitated trehalose transporter Tret1"/>
    <property type="match status" value="1"/>
</dbReference>
<dbReference type="PANTHER" id="PTHR48021:SF33">
    <property type="entry name" value="AT22075P-RELATED"/>
    <property type="match status" value="1"/>
</dbReference>
<proteinExistence type="predicted"/>
<dbReference type="EMBL" id="OU895880">
    <property type="protein sequence ID" value="CAH1733519.1"/>
    <property type="molecule type" value="Genomic_DNA"/>
</dbReference>
<dbReference type="InterPro" id="IPR036259">
    <property type="entry name" value="MFS_trans_sf"/>
</dbReference>
<keyword evidence="4" id="KW-0762">Sugar transport</keyword>
<dbReference type="InterPro" id="IPR020846">
    <property type="entry name" value="MFS_dom"/>
</dbReference>
<reference evidence="10" key="2">
    <citation type="submission" date="2022-10" db="EMBL/GenBank/DDBJ databases">
        <authorList>
            <consortium name="ENA_rothamsted_submissions"/>
            <consortium name="culmorum"/>
            <person name="King R."/>
        </authorList>
    </citation>
    <scope>NUCLEOTIDE SEQUENCE</scope>
</reference>
<reference evidence="10" key="1">
    <citation type="submission" date="2022-01" db="EMBL/GenBank/DDBJ databases">
        <authorList>
            <person name="King R."/>
        </authorList>
    </citation>
    <scope>NUCLEOTIDE SEQUENCE</scope>
</reference>
<feature type="transmembrane region" description="Helical" evidence="8">
    <location>
        <begin position="263"/>
        <end position="282"/>
    </location>
</feature>
<organism evidence="10 11">
    <name type="scientific">Chironomus riparius</name>
    <dbReference type="NCBI Taxonomy" id="315576"/>
    <lineage>
        <taxon>Eukaryota</taxon>
        <taxon>Metazoa</taxon>
        <taxon>Ecdysozoa</taxon>
        <taxon>Arthropoda</taxon>
        <taxon>Hexapoda</taxon>
        <taxon>Insecta</taxon>
        <taxon>Pterygota</taxon>
        <taxon>Neoptera</taxon>
        <taxon>Endopterygota</taxon>
        <taxon>Diptera</taxon>
        <taxon>Nematocera</taxon>
        <taxon>Chironomoidea</taxon>
        <taxon>Chironomidae</taxon>
        <taxon>Chironominae</taxon>
        <taxon>Chironomus</taxon>
    </lineage>
</organism>
<evidence type="ECO:0000259" key="9">
    <source>
        <dbReference type="PROSITE" id="PS50850"/>
    </source>
</evidence>
<sequence length="463" mass="51273">MIPYLKSNEAQLETGTVSTSDASWIGSLMFLGSLVGTLTVGIVADTIGMKKCLVVLTFPSLIFWIRTVVSTDVYNFYIARAVAGLSGGALLRIVPLFIEEITDINIREQLNAYTTLSISFGILFMFTIGTYISYFMVPLIIVPILILYFILMMLLPETPQYLLKKLNDMEALKSLKYYRNCNENNSENIEAIKNELEVMRKSLFNVPEAEVGMKDFFERSSIYGLTMTIIIGIIVSSSGYMIILTYSADIFKSSGSSLSANQSSIIVAFSHFVGTFIGCNFTEKYKRKTLMSISCAGSGLSLLVFATYSYADSVNGISEQYKLISIACLSCALFLHSIGISTVPSLIVSELVPRKIRDTTQMLFMAVIAVSTFANLKVLIIQSTNILKNSIFVPLRSSPSLLSPSTSQTVCSSTPGSVYSAHYSAFFFYQKRKAKINYKVIRHETGNSNARTEKKALFCMTEI</sequence>
<evidence type="ECO:0000256" key="2">
    <source>
        <dbReference type="ARBA" id="ARBA00022448"/>
    </source>
</evidence>
<evidence type="ECO:0000256" key="5">
    <source>
        <dbReference type="ARBA" id="ARBA00022692"/>
    </source>
</evidence>
<feature type="transmembrane region" description="Helical" evidence="8">
    <location>
        <begin position="52"/>
        <end position="71"/>
    </location>
</feature>
<feature type="transmembrane region" description="Helical" evidence="8">
    <location>
        <begin position="24"/>
        <end position="45"/>
    </location>
</feature>
<dbReference type="SUPFAM" id="SSF103473">
    <property type="entry name" value="MFS general substrate transporter"/>
    <property type="match status" value="1"/>
</dbReference>
<dbReference type="InterPro" id="IPR050549">
    <property type="entry name" value="MFS_Trehalose_Transporter"/>
</dbReference>
<dbReference type="AlphaFoldDB" id="A0A9P0JAU1"/>
<gene>
    <name evidence="10" type="ORF">CHIRRI_LOCUS12875</name>
</gene>
<evidence type="ECO:0000256" key="4">
    <source>
        <dbReference type="ARBA" id="ARBA00022597"/>
    </source>
</evidence>
<dbReference type="PANTHER" id="PTHR48021">
    <property type="match status" value="1"/>
</dbReference>
<feature type="domain" description="Major facilitator superfamily (MFS) profile" evidence="9">
    <location>
        <begin position="1"/>
        <end position="407"/>
    </location>
</feature>
<dbReference type="Pfam" id="PF00083">
    <property type="entry name" value="Sugar_tr"/>
    <property type="match status" value="1"/>
</dbReference>
<dbReference type="Proteomes" id="UP001153620">
    <property type="component" value="Chromosome 4"/>
</dbReference>
<keyword evidence="3" id="KW-1003">Cell membrane</keyword>
<keyword evidence="2" id="KW-0813">Transport</keyword>
<dbReference type="InterPro" id="IPR005828">
    <property type="entry name" value="MFS_sugar_transport-like"/>
</dbReference>
<name>A0A9P0JAU1_9DIPT</name>
<comment type="subcellular location">
    <subcellularLocation>
        <location evidence="1">Cell membrane</location>
        <topology evidence="1">Multi-pass membrane protein</topology>
    </subcellularLocation>
</comment>
<keyword evidence="6 8" id="KW-1133">Transmembrane helix</keyword>
<dbReference type="GO" id="GO:0022857">
    <property type="term" value="F:transmembrane transporter activity"/>
    <property type="evidence" value="ECO:0007669"/>
    <property type="project" value="InterPro"/>
</dbReference>
<evidence type="ECO:0000313" key="11">
    <source>
        <dbReference type="Proteomes" id="UP001153620"/>
    </source>
</evidence>
<dbReference type="PROSITE" id="PS50850">
    <property type="entry name" value="MFS"/>
    <property type="match status" value="1"/>
</dbReference>
<evidence type="ECO:0000256" key="3">
    <source>
        <dbReference type="ARBA" id="ARBA00022475"/>
    </source>
</evidence>
<feature type="transmembrane region" description="Helical" evidence="8">
    <location>
        <begin position="110"/>
        <end position="128"/>
    </location>
</feature>
<feature type="transmembrane region" description="Helical" evidence="8">
    <location>
        <begin position="134"/>
        <end position="155"/>
    </location>
</feature>
<feature type="transmembrane region" description="Helical" evidence="8">
    <location>
        <begin position="77"/>
        <end position="98"/>
    </location>
</feature>